<dbReference type="GO" id="GO:2000406">
    <property type="term" value="P:positive regulation of T cell migration"/>
    <property type="evidence" value="ECO:0007669"/>
    <property type="project" value="TreeGrafter"/>
</dbReference>
<dbReference type="SUPFAM" id="SSF57586">
    <property type="entry name" value="TNF receptor-like"/>
    <property type="match status" value="3"/>
</dbReference>
<dbReference type="PROSITE" id="PS00652">
    <property type="entry name" value="TNFR_NGFR_1"/>
    <property type="match status" value="1"/>
</dbReference>
<dbReference type="PANTHER" id="PTHR46838">
    <property type="entry name" value="TUMOR NECROSIS FACTOR RECEPTOR SUPERFAMILY MEMBER 14"/>
    <property type="match status" value="1"/>
</dbReference>
<dbReference type="RefSeq" id="XP_017296002.1">
    <property type="nucleotide sequence ID" value="XM_017440513.3"/>
</dbReference>
<dbReference type="AlphaFoldDB" id="A0A3Q3AD62"/>
<keyword evidence="4" id="KW-0732">Signal</keyword>
<evidence type="ECO:0000313" key="6">
    <source>
        <dbReference type="Ensembl" id="ENSKMAP00000014176.1"/>
    </source>
</evidence>
<dbReference type="SMART" id="SM00208">
    <property type="entry name" value="TNFR"/>
    <property type="match status" value="4"/>
</dbReference>
<keyword evidence="3" id="KW-1133">Transmembrane helix</keyword>
<evidence type="ECO:0000256" key="1">
    <source>
        <dbReference type="PROSITE-ProRule" id="PRU00206"/>
    </source>
</evidence>
<dbReference type="Ensembl" id="ENSKMAT00000014387.1">
    <property type="protein sequence ID" value="ENSKMAP00000014176.1"/>
    <property type="gene ID" value="ENSKMAG00000010636.1"/>
</dbReference>
<reference evidence="6" key="1">
    <citation type="submission" date="2025-08" db="UniProtKB">
        <authorList>
            <consortium name="Ensembl"/>
        </authorList>
    </citation>
    <scope>IDENTIFICATION</scope>
</reference>
<dbReference type="GO" id="GO:0004888">
    <property type="term" value="F:transmembrane signaling receptor activity"/>
    <property type="evidence" value="ECO:0007669"/>
    <property type="project" value="InterPro"/>
</dbReference>
<evidence type="ECO:0000256" key="4">
    <source>
        <dbReference type="SAM" id="SignalP"/>
    </source>
</evidence>
<dbReference type="GO" id="GO:0050829">
    <property type="term" value="P:defense response to Gram-negative bacterium"/>
    <property type="evidence" value="ECO:0007669"/>
    <property type="project" value="TreeGrafter"/>
</dbReference>
<feature type="disulfide bond" evidence="1">
    <location>
        <begin position="57"/>
        <end position="72"/>
    </location>
</feature>
<dbReference type="Pfam" id="PF00020">
    <property type="entry name" value="TNFR_c6"/>
    <property type="match status" value="1"/>
</dbReference>
<evidence type="ECO:0000313" key="7">
    <source>
        <dbReference type="Proteomes" id="UP000264800"/>
    </source>
</evidence>
<dbReference type="InterPro" id="IPR001368">
    <property type="entry name" value="TNFR/NGFR_Cys_rich_reg"/>
</dbReference>
<feature type="repeat" description="TNFR-Cys" evidence="1">
    <location>
        <begin position="56"/>
        <end position="98"/>
    </location>
</feature>
<dbReference type="STRING" id="37003.ENSKMAP00000014176"/>
<proteinExistence type="predicted"/>
<dbReference type="PANTHER" id="PTHR46838:SF1">
    <property type="entry name" value="TUMOR NECROSIS FACTOR RECEPTOR SUPERFAMILY MEMBER 14"/>
    <property type="match status" value="1"/>
</dbReference>
<reference evidence="6" key="2">
    <citation type="submission" date="2025-09" db="UniProtKB">
        <authorList>
            <consortium name="Ensembl"/>
        </authorList>
    </citation>
    <scope>IDENTIFICATION</scope>
</reference>
<dbReference type="PROSITE" id="PS50050">
    <property type="entry name" value="TNFR_NGFR_2"/>
    <property type="match status" value="1"/>
</dbReference>
<dbReference type="GO" id="GO:0006915">
    <property type="term" value="P:apoptotic process"/>
    <property type="evidence" value="ECO:0007669"/>
    <property type="project" value="InterPro"/>
</dbReference>
<dbReference type="Gene3D" id="2.10.50.10">
    <property type="entry name" value="Tumor Necrosis Factor Receptor, subunit A, domain 2"/>
    <property type="match status" value="3"/>
</dbReference>
<dbReference type="GO" id="GO:0009897">
    <property type="term" value="C:external side of plasma membrane"/>
    <property type="evidence" value="ECO:0007669"/>
    <property type="project" value="TreeGrafter"/>
</dbReference>
<dbReference type="CDD" id="cd13405">
    <property type="entry name" value="TNFRSF14_teleost"/>
    <property type="match status" value="1"/>
</dbReference>
<dbReference type="FunFam" id="2.10.50.10:FF:000065">
    <property type="entry name" value="TNF receptor superfamily member 14"/>
    <property type="match status" value="1"/>
</dbReference>
<keyword evidence="3" id="KW-0472">Membrane</keyword>
<dbReference type="KEGG" id="kmr:108250568"/>
<evidence type="ECO:0000256" key="2">
    <source>
        <dbReference type="SAM" id="MobiDB-lite"/>
    </source>
</evidence>
<comment type="caution">
    <text evidence="1">Lacks conserved residue(s) required for the propagation of feature annotation.</text>
</comment>
<feature type="compositionally biased region" description="Basic and acidic residues" evidence="2">
    <location>
        <begin position="235"/>
        <end position="249"/>
    </location>
</feature>
<keyword evidence="1" id="KW-1015">Disulfide bond</keyword>
<evidence type="ECO:0000259" key="5">
    <source>
        <dbReference type="PROSITE" id="PS50050"/>
    </source>
</evidence>
<dbReference type="GO" id="GO:0050830">
    <property type="term" value="P:defense response to Gram-positive bacterium"/>
    <property type="evidence" value="ECO:0007669"/>
    <property type="project" value="TreeGrafter"/>
</dbReference>
<keyword evidence="3" id="KW-0812">Transmembrane</keyword>
<sequence length="271" mass="29866">MVSTVLLFVVVAFTASSSGCRDEEYTTRDGQCCPKCHEGTVVGRDCTTEVGTRCVRCENGTFMNRSNSLKKCFPCSSCDPGHGLFPKQECSPTSDTFCEALNGFFCRSVTSSGCTEAEKHSVCKPGQRIKEPGTNRRDAVCEDCQEGYFSSEGVTCSLWAKCSESQTKVEEGSSVSDVVCRNKSTRNRFFLFLLILPVGLVFGVIYKVCGNKVPEAPQSPALGTLEEQEVGSRNGDFRRRGDECLRAPEQEQELSFHEPQLQAAMMETEKR</sequence>
<evidence type="ECO:0000256" key="3">
    <source>
        <dbReference type="SAM" id="Phobius"/>
    </source>
</evidence>
<dbReference type="OMA" id="CHEGTVV"/>
<organism evidence="6 7">
    <name type="scientific">Kryptolebias marmoratus</name>
    <name type="common">Mangrove killifish</name>
    <name type="synonym">Rivulus marmoratus</name>
    <dbReference type="NCBI Taxonomy" id="37003"/>
    <lineage>
        <taxon>Eukaryota</taxon>
        <taxon>Metazoa</taxon>
        <taxon>Chordata</taxon>
        <taxon>Craniata</taxon>
        <taxon>Vertebrata</taxon>
        <taxon>Euteleostomi</taxon>
        <taxon>Actinopterygii</taxon>
        <taxon>Neopterygii</taxon>
        <taxon>Teleostei</taxon>
        <taxon>Neoteleostei</taxon>
        <taxon>Acanthomorphata</taxon>
        <taxon>Ovalentaria</taxon>
        <taxon>Atherinomorphae</taxon>
        <taxon>Cyprinodontiformes</taxon>
        <taxon>Rivulidae</taxon>
        <taxon>Kryptolebias</taxon>
    </lineage>
</organism>
<dbReference type="OrthoDB" id="10031141at2759"/>
<dbReference type="InterPro" id="IPR008063">
    <property type="entry name" value="Fas_rcpt"/>
</dbReference>
<dbReference type="GO" id="GO:0002720">
    <property type="term" value="P:positive regulation of cytokine production involved in immune response"/>
    <property type="evidence" value="ECO:0007669"/>
    <property type="project" value="TreeGrafter"/>
</dbReference>
<feature type="region of interest" description="Disordered" evidence="2">
    <location>
        <begin position="218"/>
        <end position="271"/>
    </location>
</feature>
<keyword evidence="7" id="KW-1185">Reference proteome</keyword>
<dbReference type="GeneTree" id="ENSGT00950000183126"/>
<dbReference type="GO" id="GO:0007165">
    <property type="term" value="P:signal transduction"/>
    <property type="evidence" value="ECO:0007669"/>
    <property type="project" value="InterPro"/>
</dbReference>
<dbReference type="GO" id="GO:0046642">
    <property type="term" value="P:negative regulation of alpha-beta T cell proliferation"/>
    <property type="evidence" value="ECO:0007669"/>
    <property type="project" value="TreeGrafter"/>
</dbReference>
<dbReference type="GO" id="GO:0006955">
    <property type="term" value="P:immune response"/>
    <property type="evidence" value="ECO:0007669"/>
    <property type="project" value="InterPro"/>
</dbReference>
<feature type="transmembrane region" description="Helical" evidence="3">
    <location>
        <begin position="189"/>
        <end position="209"/>
    </location>
</feature>
<feature type="chain" id="PRO_5018566445" evidence="4">
    <location>
        <begin position="20"/>
        <end position="271"/>
    </location>
</feature>
<accession>A0A3Q3AD62</accession>
<feature type="domain" description="TNFR-Cys" evidence="5">
    <location>
        <begin position="56"/>
        <end position="98"/>
    </location>
</feature>
<dbReference type="Proteomes" id="UP000264800">
    <property type="component" value="Unplaced"/>
</dbReference>
<feature type="signal peptide" evidence="4">
    <location>
        <begin position="1"/>
        <end position="19"/>
    </location>
</feature>
<dbReference type="PRINTS" id="PR01680">
    <property type="entry name" value="TNFACTORR6"/>
</dbReference>
<dbReference type="GeneID" id="108250568"/>
<name>A0A3Q3AD62_KRYMA</name>
<protein>
    <submittedName>
        <fullName evidence="6">Tumor necrosis factor receptor superfamily member 14</fullName>
    </submittedName>
</protein>